<evidence type="ECO:0000259" key="4">
    <source>
        <dbReference type="PROSITE" id="PS01124"/>
    </source>
</evidence>
<evidence type="ECO:0000313" key="6">
    <source>
        <dbReference type="Proteomes" id="UP000703315"/>
    </source>
</evidence>
<dbReference type="InterPro" id="IPR018060">
    <property type="entry name" value="HTH_AraC"/>
</dbReference>
<dbReference type="Pfam" id="PF12833">
    <property type="entry name" value="HTH_18"/>
    <property type="match status" value="1"/>
</dbReference>
<protein>
    <submittedName>
        <fullName evidence="5">Helix-turn-helix transcriptional regulator</fullName>
    </submittedName>
</protein>
<gene>
    <name evidence="5" type="ORF">K8V32_11890</name>
</gene>
<dbReference type="GO" id="GO:0003700">
    <property type="term" value="F:DNA-binding transcription factor activity"/>
    <property type="evidence" value="ECO:0007669"/>
    <property type="project" value="InterPro"/>
</dbReference>
<dbReference type="GO" id="GO:0043565">
    <property type="term" value="F:sequence-specific DNA binding"/>
    <property type="evidence" value="ECO:0007669"/>
    <property type="project" value="InterPro"/>
</dbReference>
<reference evidence="5" key="1">
    <citation type="journal article" date="2021" name="PeerJ">
        <title>Extensive microbial diversity within the chicken gut microbiome revealed by metagenomics and culture.</title>
        <authorList>
            <person name="Gilroy R."/>
            <person name="Ravi A."/>
            <person name="Getino M."/>
            <person name="Pursley I."/>
            <person name="Horton D.L."/>
            <person name="Alikhan N.F."/>
            <person name="Baker D."/>
            <person name="Gharbi K."/>
            <person name="Hall N."/>
            <person name="Watson M."/>
            <person name="Adriaenssens E.M."/>
            <person name="Foster-Nyarko E."/>
            <person name="Jarju S."/>
            <person name="Secka A."/>
            <person name="Antonio M."/>
            <person name="Oren A."/>
            <person name="Chaudhuri R.R."/>
            <person name="La Ragione R."/>
            <person name="Hildebrand F."/>
            <person name="Pallen M.J."/>
        </authorList>
    </citation>
    <scope>NUCLEOTIDE SEQUENCE</scope>
    <source>
        <strain evidence="5">ChiHjej13B12-14962</strain>
    </source>
</reference>
<dbReference type="InterPro" id="IPR050204">
    <property type="entry name" value="AraC_XylS_family_regulators"/>
</dbReference>
<comment type="caution">
    <text evidence="5">The sequence shown here is derived from an EMBL/GenBank/DDBJ whole genome shotgun (WGS) entry which is preliminary data.</text>
</comment>
<reference evidence="5" key="2">
    <citation type="submission" date="2021-09" db="EMBL/GenBank/DDBJ databases">
        <authorList>
            <person name="Gilroy R."/>
        </authorList>
    </citation>
    <scope>NUCLEOTIDE SEQUENCE</scope>
    <source>
        <strain evidence="5">ChiHjej13B12-14962</strain>
    </source>
</reference>
<keyword evidence="1" id="KW-0805">Transcription regulation</keyword>
<dbReference type="EMBL" id="DYXC01000137">
    <property type="protein sequence ID" value="HJF15477.1"/>
    <property type="molecule type" value="Genomic_DNA"/>
</dbReference>
<evidence type="ECO:0000256" key="1">
    <source>
        <dbReference type="ARBA" id="ARBA00023015"/>
    </source>
</evidence>
<keyword evidence="2" id="KW-0238">DNA-binding</keyword>
<feature type="domain" description="HTH araC/xylS-type" evidence="4">
    <location>
        <begin position="223"/>
        <end position="324"/>
    </location>
</feature>
<dbReference type="InterPro" id="IPR009057">
    <property type="entry name" value="Homeodomain-like_sf"/>
</dbReference>
<dbReference type="PANTHER" id="PTHR46796">
    <property type="entry name" value="HTH-TYPE TRANSCRIPTIONAL ACTIVATOR RHAS-RELATED"/>
    <property type="match status" value="1"/>
</dbReference>
<organism evidence="5 6">
    <name type="scientific">Enteractinococcus helveticum</name>
    <dbReference type="NCBI Taxonomy" id="1837282"/>
    <lineage>
        <taxon>Bacteria</taxon>
        <taxon>Bacillati</taxon>
        <taxon>Actinomycetota</taxon>
        <taxon>Actinomycetes</taxon>
        <taxon>Micrococcales</taxon>
        <taxon>Micrococcaceae</taxon>
    </lineage>
</organism>
<dbReference type="SMART" id="SM00342">
    <property type="entry name" value="HTH_ARAC"/>
    <property type="match status" value="1"/>
</dbReference>
<dbReference type="PRINTS" id="PR00032">
    <property type="entry name" value="HTHARAC"/>
</dbReference>
<name>A0A921FQ85_9MICC</name>
<keyword evidence="3" id="KW-0804">Transcription</keyword>
<accession>A0A921FQ85</accession>
<dbReference type="SUPFAM" id="SSF46689">
    <property type="entry name" value="Homeodomain-like"/>
    <property type="match status" value="1"/>
</dbReference>
<dbReference type="Gene3D" id="1.10.10.60">
    <property type="entry name" value="Homeodomain-like"/>
    <property type="match status" value="1"/>
</dbReference>
<dbReference type="InterPro" id="IPR020449">
    <property type="entry name" value="Tscrpt_reg_AraC-type_HTH"/>
</dbReference>
<evidence type="ECO:0000313" key="5">
    <source>
        <dbReference type="EMBL" id="HJF15477.1"/>
    </source>
</evidence>
<dbReference type="Proteomes" id="UP000703315">
    <property type="component" value="Unassembled WGS sequence"/>
</dbReference>
<proteinExistence type="predicted"/>
<dbReference type="RefSeq" id="WP_303907664.1">
    <property type="nucleotide sequence ID" value="NZ_DYXC01000137.1"/>
</dbReference>
<evidence type="ECO:0000256" key="3">
    <source>
        <dbReference type="ARBA" id="ARBA00023163"/>
    </source>
</evidence>
<dbReference type="PANTHER" id="PTHR46796:SF6">
    <property type="entry name" value="ARAC SUBFAMILY"/>
    <property type="match status" value="1"/>
</dbReference>
<dbReference type="AlphaFoldDB" id="A0A921FQ85"/>
<sequence>MQTYDLSSSSRKPSSPTLSVFSTVRAPIEERIPLWEEQTRTTMLGLRVSSYAKESISSSLVHSSLKTLKLTAIAGNEHLVERSDDLLKESPSDDIAFCLLNKGEAFYYSRQGVTTLHALDAVIYDADTPFLYGFKTDMAQYVFQIPRSRFYRMTGRSSLDEPLFFRNSSTSMLNASRRIFASTIQTLREGKSLNAAQVENVFERVFEHLVAADQHKPDEAYFVAAKAYILSHWHVPDLSVADVAKEVGISERQLARVFFAKDLSVGKFISDVRLENAYKLLTGESSREISIGEISQLAGFRHASQFSRAFRRRFGITPRDARRSSKELPQAR</sequence>
<dbReference type="PROSITE" id="PS01124">
    <property type="entry name" value="HTH_ARAC_FAMILY_2"/>
    <property type="match status" value="1"/>
</dbReference>
<evidence type="ECO:0000256" key="2">
    <source>
        <dbReference type="ARBA" id="ARBA00023125"/>
    </source>
</evidence>